<accession>A0A848KTH6</accession>
<evidence type="ECO:0000313" key="3">
    <source>
        <dbReference type="Proteomes" id="UP000550729"/>
    </source>
</evidence>
<evidence type="ECO:0000313" key="2">
    <source>
        <dbReference type="EMBL" id="NMO01479.1"/>
    </source>
</evidence>
<keyword evidence="3" id="KW-1185">Reference proteome</keyword>
<dbReference type="RefSeq" id="WP_170193987.1">
    <property type="nucleotide sequence ID" value="NZ_JABBNB010000008.1"/>
</dbReference>
<feature type="transmembrane region" description="Helical" evidence="1">
    <location>
        <begin position="84"/>
        <end position="104"/>
    </location>
</feature>
<feature type="transmembrane region" description="Helical" evidence="1">
    <location>
        <begin position="56"/>
        <end position="77"/>
    </location>
</feature>
<dbReference type="AlphaFoldDB" id="A0A848KTH6"/>
<dbReference type="Proteomes" id="UP000550729">
    <property type="component" value="Unassembled WGS sequence"/>
</dbReference>
<proteinExistence type="predicted"/>
<reference evidence="2 3" key="1">
    <citation type="submission" date="2020-04" db="EMBL/GenBank/DDBJ databases">
        <title>Gordonia sp. nov. TBRC 11910.</title>
        <authorList>
            <person name="Suriyachadkun C."/>
        </authorList>
    </citation>
    <scope>NUCLEOTIDE SEQUENCE [LARGE SCALE GENOMIC DNA]</scope>
    <source>
        <strain evidence="2 3">TBRC 11910</strain>
    </source>
</reference>
<comment type="caution">
    <text evidence="2">The sequence shown here is derived from an EMBL/GenBank/DDBJ whole genome shotgun (WGS) entry which is preliminary data.</text>
</comment>
<name>A0A848KTH6_9ACTN</name>
<evidence type="ECO:0000256" key="1">
    <source>
        <dbReference type="SAM" id="Phobius"/>
    </source>
</evidence>
<keyword evidence="1" id="KW-1133">Transmembrane helix</keyword>
<sequence>MIGDRVRRIPREVVLVTMPVIGLVGALVSWQAAHAVGRRVCGMAYGVPERITTNGFGFLWAVVGTIVALAAGALLTAHRRVTRIVGLVLLGLFVVGTVALPLLATGSCEGIGQSGRVTPVR</sequence>
<organism evidence="2 3">
    <name type="scientific">Gordonia asplenii</name>
    <dbReference type="NCBI Taxonomy" id="2725283"/>
    <lineage>
        <taxon>Bacteria</taxon>
        <taxon>Bacillati</taxon>
        <taxon>Actinomycetota</taxon>
        <taxon>Actinomycetes</taxon>
        <taxon>Mycobacteriales</taxon>
        <taxon>Gordoniaceae</taxon>
        <taxon>Gordonia</taxon>
    </lineage>
</organism>
<feature type="transmembrane region" description="Helical" evidence="1">
    <location>
        <begin position="12"/>
        <end position="36"/>
    </location>
</feature>
<keyword evidence="1" id="KW-0472">Membrane</keyword>
<protein>
    <submittedName>
        <fullName evidence="2">Uncharacterized protein</fullName>
    </submittedName>
</protein>
<keyword evidence="1" id="KW-0812">Transmembrane</keyword>
<dbReference type="EMBL" id="JABBNB010000008">
    <property type="protein sequence ID" value="NMO01479.1"/>
    <property type="molecule type" value="Genomic_DNA"/>
</dbReference>
<gene>
    <name evidence="2" type="ORF">HH308_09670</name>
</gene>